<organism evidence="1 2">
    <name type="scientific">Olea europaea subsp. europaea</name>
    <dbReference type="NCBI Taxonomy" id="158383"/>
    <lineage>
        <taxon>Eukaryota</taxon>
        <taxon>Viridiplantae</taxon>
        <taxon>Streptophyta</taxon>
        <taxon>Embryophyta</taxon>
        <taxon>Tracheophyta</taxon>
        <taxon>Spermatophyta</taxon>
        <taxon>Magnoliopsida</taxon>
        <taxon>eudicotyledons</taxon>
        <taxon>Gunneridae</taxon>
        <taxon>Pentapetalae</taxon>
        <taxon>asterids</taxon>
        <taxon>lamiids</taxon>
        <taxon>Lamiales</taxon>
        <taxon>Oleaceae</taxon>
        <taxon>Oleeae</taxon>
        <taxon>Olea</taxon>
    </lineage>
</organism>
<comment type="caution">
    <text evidence="1">The sequence shown here is derived from an EMBL/GenBank/DDBJ whole genome shotgun (WGS) entry which is preliminary data.</text>
</comment>
<dbReference type="Proteomes" id="UP000594638">
    <property type="component" value="Unassembled WGS sequence"/>
</dbReference>
<keyword evidence="2" id="KW-1185">Reference proteome</keyword>
<accession>A0A8S0PEG6</accession>
<name>A0A8S0PEG6_OLEEU</name>
<reference evidence="1 2" key="1">
    <citation type="submission" date="2019-12" db="EMBL/GenBank/DDBJ databases">
        <authorList>
            <person name="Alioto T."/>
            <person name="Alioto T."/>
            <person name="Gomez Garrido J."/>
        </authorList>
    </citation>
    <scope>NUCLEOTIDE SEQUENCE [LARGE SCALE GENOMIC DNA]</scope>
</reference>
<proteinExistence type="predicted"/>
<protein>
    <submittedName>
        <fullName evidence="1">Ribosomal subunit L2 (Mitochondrion)</fullName>
    </submittedName>
</protein>
<evidence type="ECO:0000313" key="2">
    <source>
        <dbReference type="Proteomes" id="UP000594638"/>
    </source>
</evidence>
<sequence>MKKAMIDGGGERALVWVRILVIVVGGRGKKWRSKRKICADGRPSIGAPPETSLRGPSTTVVVAEEVVEMGVRKGLVGARAGVSAIPVKTEKYTKEVQWQVAVEAFEHNKSKPKTDQGFFTKAINEGPKDGTCKVHHRAHVV</sequence>
<evidence type="ECO:0000313" key="1">
    <source>
        <dbReference type="EMBL" id="CAA2939101.1"/>
    </source>
</evidence>
<dbReference type="Gramene" id="OE9A019518T1">
    <property type="protein sequence ID" value="OE9A019518C1"/>
    <property type="gene ID" value="OE9A019518"/>
</dbReference>
<dbReference type="EMBL" id="CACTIH010000041">
    <property type="protein sequence ID" value="CAA2939101.1"/>
    <property type="molecule type" value="Genomic_DNA"/>
</dbReference>
<dbReference type="AlphaFoldDB" id="A0A8S0PEG6"/>
<gene>
    <name evidence="1" type="ORF">OLEA9_A019518</name>
</gene>